<evidence type="ECO:0000313" key="1">
    <source>
        <dbReference type="EMBL" id="ACR12448.1"/>
    </source>
</evidence>
<dbReference type="HOGENOM" id="CLU_084680_0_0_6"/>
<protein>
    <recommendedName>
        <fullName evidence="3">Iron-containing redox enzyme family protein</fullName>
    </recommendedName>
</protein>
<reference evidence="1 2" key="1">
    <citation type="journal article" date="2009" name="PLoS ONE">
        <title>The complete genome of Teredinibacter turnerae T7901: an intracellular endosymbiont of marine wood-boring bivalves (shipworms).</title>
        <authorList>
            <person name="Yang J.C."/>
            <person name="Madupu R."/>
            <person name="Durkin A.S."/>
            <person name="Ekborg N.A."/>
            <person name="Pedamallu C.S."/>
            <person name="Hostetler J.B."/>
            <person name="Radune D."/>
            <person name="Toms B.S."/>
            <person name="Henrissat B."/>
            <person name="Coutinho P.M."/>
            <person name="Schwarz S."/>
            <person name="Field L."/>
            <person name="Trindade-Silva A.E."/>
            <person name="Soares C.A.G."/>
            <person name="Elshahawi S."/>
            <person name="Hanora A."/>
            <person name="Schmidt E.W."/>
            <person name="Haygood M.G."/>
            <person name="Posfai J."/>
            <person name="Benner J."/>
            <person name="Madinger C."/>
            <person name="Nove J."/>
            <person name="Anton B."/>
            <person name="Chaudhary K."/>
            <person name="Foster J."/>
            <person name="Holman A."/>
            <person name="Kumar S."/>
            <person name="Lessard P.A."/>
            <person name="Luyten Y.A."/>
            <person name="Slatko B."/>
            <person name="Wood N."/>
            <person name="Wu B."/>
            <person name="Teplitski M."/>
            <person name="Mougous J.D."/>
            <person name="Ward N."/>
            <person name="Eisen J.A."/>
            <person name="Badger J.H."/>
            <person name="Distel D.L."/>
        </authorList>
    </citation>
    <scope>NUCLEOTIDE SEQUENCE [LARGE SCALE GENOMIC DNA]</scope>
    <source>
        <strain evidence="2">ATCC 39867 / T7901</strain>
    </source>
</reference>
<evidence type="ECO:0000313" key="2">
    <source>
        <dbReference type="Proteomes" id="UP000009080"/>
    </source>
</evidence>
<accession>C5BUL1</accession>
<dbReference type="EMBL" id="CP001614">
    <property type="protein sequence ID" value="ACR12448.1"/>
    <property type="molecule type" value="Genomic_DNA"/>
</dbReference>
<dbReference type="Proteomes" id="UP000009080">
    <property type="component" value="Chromosome"/>
</dbReference>
<keyword evidence="2" id="KW-1185">Reference proteome</keyword>
<dbReference type="InterPro" id="IPR016084">
    <property type="entry name" value="Haem_Oase-like_multi-hlx"/>
</dbReference>
<dbReference type="KEGG" id="ttu:TERTU_4174"/>
<dbReference type="AlphaFoldDB" id="C5BUL1"/>
<dbReference type="SMART" id="SM01236">
    <property type="entry name" value="Haem_oxygenase_2"/>
    <property type="match status" value="1"/>
</dbReference>
<dbReference type="Gene3D" id="1.20.910.10">
    <property type="entry name" value="Heme oxygenase-like"/>
    <property type="match status" value="1"/>
</dbReference>
<dbReference type="OrthoDB" id="516940at2"/>
<name>C5BUL1_TERTT</name>
<organism evidence="1 2">
    <name type="scientific">Teredinibacter turnerae (strain ATCC 39867 / T7901)</name>
    <dbReference type="NCBI Taxonomy" id="377629"/>
    <lineage>
        <taxon>Bacteria</taxon>
        <taxon>Pseudomonadati</taxon>
        <taxon>Pseudomonadota</taxon>
        <taxon>Gammaproteobacteria</taxon>
        <taxon>Cellvibrionales</taxon>
        <taxon>Cellvibrionaceae</taxon>
        <taxon>Teredinibacter</taxon>
    </lineage>
</organism>
<gene>
    <name evidence="1" type="ordered locus">TERTU_4174</name>
</gene>
<evidence type="ECO:0008006" key="3">
    <source>
        <dbReference type="Google" id="ProtNLM"/>
    </source>
</evidence>
<dbReference type="eggNOG" id="ENOG502ZBFC">
    <property type="taxonomic scope" value="Bacteria"/>
</dbReference>
<dbReference type="SUPFAM" id="SSF48613">
    <property type="entry name" value="Heme oxygenase-like"/>
    <property type="match status" value="1"/>
</dbReference>
<sequence length="267" mass="30321">MEASVDANIWMENGNIIETIRRKVAKHPLLKHPILAQLESGMIDIEQLKTIHLEYRHAIVQLFTDALLMAQFQTRQLEPRLPPGSKQAPRFLLTLNILDEFGFTPDVGATGYYTGSPIYAHYPLFEKVLDSLDITASARELYHPSESAQTLNNYLTASFGHYQEVVILLAVAEQQVITFSAALREALKVHGFDVSKGYYHVHGTSDSKETNAADDDHQDDLWLALQQAVLPEDWENLQQKADTYLDLWHTFWDCHTLHVETVHAQTA</sequence>
<proteinExistence type="predicted"/>